<dbReference type="RefSeq" id="WP_272458760.1">
    <property type="nucleotide sequence ID" value="NZ_JAGTJJ010000011.1"/>
</dbReference>
<dbReference type="EMBL" id="JAGTJJ010000011">
    <property type="protein sequence ID" value="MDC3983130.1"/>
    <property type="molecule type" value="Genomic_DNA"/>
</dbReference>
<accession>A0A9X3X5T6</accession>
<comment type="caution">
    <text evidence="1">The sequence shown here is derived from an EMBL/GenBank/DDBJ whole genome shotgun (WGS) entry which is preliminary data.</text>
</comment>
<keyword evidence="2" id="KW-1185">Reference proteome</keyword>
<dbReference type="Proteomes" id="UP001151081">
    <property type="component" value="Unassembled WGS sequence"/>
</dbReference>
<evidence type="ECO:0000313" key="2">
    <source>
        <dbReference type="Proteomes" id="UP001151081"/>
    </source>
</evidence>
<proteinExistence type="predicted"/>
<evidence type="ECO:0000313" key="1">
    <source>
        <dbReference type="EMBL" id="MDC3983130.1"/>
    </source>
</evidence>
<sequence>MVTEKSCFVIAPIGDTDSETRKRSDQVLKHVIRPAVAHCGYKAVRADEIDKPGIITSQVIQHVVNDPLVVADLTERNPNVFYELAIRHALRKPLVQLIRKGDAIPFDVAGTRTIYVDHRDLDSVEHAKNEIIDQVRALEKDPSALETPISVSLDLQILRQSEKPEERSLADVVATVVDLRTSISKMEARIGTKDQEGILDEIKASIHALPRRIDDHIEAPRLGPWRRGRIHPMMLHDLLHAGASTSPAMGFLLIASIFRDWMPWLHELGIEIYRLARQGKFAEMRDAVVEFRRLMDISLHGPMSRDLISRSKETAMLAEEAELLLNRTLSMLETERAPARERVRKETLDLKSTRDV</sequence>
<dbReference type="AlphaFoldDB" id="A0A9X3X5T6"/>
<reference evidence="1 2" key="1">
    <citation type="submission" date="2021-04" db="EMBL/GenBank/DDBJ databases">
        <title>Genome analysis of Polyangium sp.</title>
        <authorList>
            <person name="Li Y."/>
            <person name="Wang J."/>
        </authorList>
    </citation>
    <scope>NUCLEOTIDE SEQUENCE [LARGE SCALE GENOMIC DNA]</scope>
    <source>
        <strain evidence="1 2">SDU14</strain>
    </source>
</reference>
<gene>
    <name evidence="1" type="ORF">KEG57_21645</name>
</gene>
<name>A0A9X3X5T6_9BACT</name>
<organism evidence="1 2">
    <name type="scientific">Polyangium jinanense</name>
    <dbReference type="NCBI Taxonomy" id="2829994"/>
    <lineage>
        <taxon>Bacteria</taxon>
        <taxon>Pseudomonadati</taxon>
        <taxon>Myxococcota</taxon>
        <taxon>Polyangia</taxon>
        <taxon>Polyangiales</taxon>
        <taxon>Polyangiaceae</taxon>
        <taxon>Polyangium</taxon>
    </lineage>
</organism>
<protein>
    <submittedName>
        <fullName evidence="1">Uncharacterized protein</fullName>
    </submittedName>
</protein>